<dbReference type="HOGENOM" id="CLU_451725_0_0_1"/>
<evidence type="ECO:0000313" key="5">
    <source>
        <dbReference type="WormBase" id="C41C4.3"/>
    </source>
</evidence>
<keyword evidence="2" id="KW-0677">Repeat</keyword>
<dbReference type="PIR" id="T19876">
    <property type="entry name" value="T19876"/>
</dbReference>
<sequence>MRSTITFFESLETHMKFQIYFFLLISCVLAKKPVIFCDDAYGRYTAVAGNLDLSTFEFPIMSKISSANDASGSKMLHPCYSLSNTNNYKNQLFDIFSVGEFAPNICERQCAHFVDVFRFECGDRRPPPSWLAGTVIGAKRKINCSDWAIPLTEKGKMDGISLTFTYGTYQSSNGNDLSPPYTLDNKSIEYLDSMVIKGLHIKPVVDPTKKDTAMSEMESMFEQFVARHPEIIHIAFGNPITFFGDTFRNDSKLYAPRFIPTSKFWATLSKIPSLKSLSLSVIEITGKEDIPEGMTRNLRSIGFYDVKMNSIPNWIKTDQIQFLEFQSSISDNVDMSALDELPTLEHFLLTESSLTSIKSPFLSKSSKLISLTLQCNSISSIAAGAFDHFTELQFLNLAGNRIASLPSNLLLNLNNLIVLDLKALDNSSNTIGTYNELSMQCQINQKASTVPVILDKMPDVSKPEKLVALEIRGQENIMKNDKSFLKNFKNLEILNLGNLGLLSAQNLSLETLCNLIDLNLVGNPLSDKDWISEDLFVNLNLQRLRMGQPSSMTSIPNSLVAFMRTASQIMYSTPISLNSVDIYKRKIGCDYDRISSATMFGYSLRNASCESNVKSAIENIRTMELQKMETQCQ</sequence>
<dbReference type="InParanoid" id="Q09498"/>
<dbReference type="SUPFAM" id="SSF52058">
    <property type="entry name" value="L domain-like"/>
    <property type="match status" value="1"/>
</dbReference>
<dbReference type="PANTHER" id="PTHR45617">
    <property type="entry name" value="LEUCINE RICH REPEAT FAMILY PROTEIN"/>
    <property type="match status" value="1"/>
</dbReference>
<name>Q09498_CAEEL</name>
<dbReference type="RefSeq" id="NP_001309442.1">
    <property type="nucleotide sequence ID" value="NM_001322748.3"/>
</dbReference>
<dbReference type="PROSITE" id="PS51257">
    <property type="entry name" value="PROKAR_LIPOPROTEIN"/>
    <property type="match status" value="1"/>
</dbReference>
<organism evidence="3 4">
    <name type="scientific">Caenorhabditis elegans</name>
    <dbReference type="NCBI Taxonomy" id="6239"/>
    <lineage>
        <taxon>Eukaryota</taxon>
        <taxon>Metazoa</taxon>
        <taxon>Ecdysozoa</taxon>
        <taxon>Nematoda</taxon>
        <taxon>Chromadorea</taxon>
        <taxon>Rhabditida</taxon>
        <taxon>Rhabditina</taxon>
        <taxon>Rhabditomorpha</taxon>
        <taxon>Rhabditoidea</taxon>
        <taxon>Rhabditidae</taxon>
        <taxon>Peloderinae</taxon>
        <taxon>Caenorhabditis</taxon>
    </lineage>
</organism>
<keyword evidence="4" id="KW-1185">Reference proteome</keyword>
<evidence type="ECO:0000313" key="4">
    <source>
        <dbReference type="Proteomes" id="UP000001940"/>
    </source>
</evidence>
<dbReference type="KEGG" id="cel:CELE_C41C4.3"/>
<dbReference type="Gene3D" id="3.80.10.10">
    <property type="entry name" value="Ribonuclease Inhibitor"/>
    <property type="match status" value="2"/>
</dbReference>
<dbReference type="eggNOG" id="ENOG502TGK5">
    <property type="taxonomic scope" value="Eukaryota"/>
</dbReference>
<protein>
    <submittedName>
        <fullName evidence="3">ELRR (Extracellular Leucine-Rich Repeat) ONly</fullName>
    </submittedName>
</protein>
<dbReference type="PaxDb" id="6239-C41C4.3"/>
<dbReference type="OrthoDB" id="676979at2759"/>
<dbReference type="STRING" id="6239.C41C4.3.1"/>
<dbReference type="InterPro" id="IPR003591">
    <property type="entry name" value="Leu-rich_rpt_typical-subtyp"/>
</dbReference>
<dbReference type="InterPro" id="IPR032675">
    <property type="entry name" value="LRR_dom_sf"/>
</dbReference>
<dbReference type="FunCoup" id="Q09498">
    <property type="interactions" value="1"/>
</dbReference>
<evidence type="ECO:0000313" key="3">
    <source>
        <dbReference type="EMBL" id="CAA88103.3"/>
    </source>
</evidence>
<dbReference type="AGR" id="WB:WBGene00008051"/>
<dbReference type="InterPro" id="IPR001611">
    <property type="entry name" value="Leu-rich_rpt"/>
</dbReference>
<dbReference type="GeneID" id="183375"/>
<dbReference type="WormBase" id="C41C4.3">
    <property type="protein sequence ID" value="CE51539"/>
    <property type="gene ID" value="WBGene00008051"/>
    <property type="gene designation" value="lron-4"/>
</dbReference>
<proteinExistence type="predicted"/>
<dbReference type="PROSITE" id="PS51450">
    <property type="entry name" value="LRR"/>
    <property type="match status" value="1"/>
</dbReference>
<dbReference type="UCSC" id="C41C4.3">
    <property type="organism name" value="c. elegans"/>
</dbReference>
<dbReference type="AlphaFoldDB" id="Q09498"/>
<accession>Q09498</accession>
<keyword evidence="1" id="KW-0433">Leucine-rich repeat</keyword>
<dbReference type="Proteomes" id="UP000001940">
    <property type="component" value="Chromosome II"/>
</dbReference>
<dbReference type="CTD" id="183375"/>
<dbReference type="Pfam" id="PF13855">
    <property type="entry name" value="LRR_8"/>
    <property type="match status" value="1"/>
</dbReference>
<reference evidence="3 4" key="1">
    <citation type="journal article" date="1998" name="Science">
        <title>Genome sequence of the nematode C. elegans: a platform for investigating biology.</title>
        <authorList>
            <consortium name="The C. elegans sequencing consortium"/>
            <person name="Sulson J.E."/>
            <person name="Waterston R."/>
        </authorList>
    </citation>
    <scope>NUCLEOTIDE SEQUENCE [LARGE SCALE GENOMIC DNA]</scope>
    <source>
        <strain evidence="3 4">Bristol N2</strain>
    </source>
</reference>
<evidence type="ECO:0000256" key="1">
    <source>
        <dbReference type="ARBA" id="ARBA00022614"/>
    </source>
</evidence>
<dbReference type="PANTHER" id="PTHR45617:SF172">
    <property type="entry name" value="LEUCINE-RICH REPEAT-CONTAINING PROTEIN 15-LIKE"/>
    <property type="match status" value="1"/>
</dbReference>
<dbReference type="Bgee" id="WBGene00008051">
    <property type="expression patterns" value="Expressed in larva and 2 other cell types or tissues"/>
</dbReference>
<dbReference type="EMBL" id="BX284602">
    <property type="protein sequence ID" value="CAA88103.3"/>
    <property type="molecule type" value="Genomic_DNA"/>
</dbReference>
<gene>
    <name evidence="3 5" type="primary">lron-4</name>
    <name evidence="5" type="ORF">C41C4.3</name>
    <name evidence="3" type="ORF">CELE_C41C4.3</name>
</gene>
<evidence type="ECO:0000256" key="2">
    <source>
        <dbReference type="ARBA" id="ARBA00022737"/>
    </source>
</evidence>
<dbReference type="SMART" id="SM00369">
    <property type="entry name" value="LRR_TYP"/>
    <property type="match status" value="3"/>
</dbReference>